<name>A0AA36N7K0_9DINO</name>
<dbReference type="AlphaFoldDB" id="A0AA36N7K0"/>
<evidence type="ECO:0000313" key="1">
    <source>
        <dbReference type="EMBL" id="CAJ1401885.1"/>
    </source>
</evidence>
<reference evidence="1" key="1">
    <citation type="submission" date="2023-08" db="EMBL/GenBank/DDBJ databases">
        <authorList>
            <person name="Chen Y."/>
            <person name="Shah S."/>
            <person name="Dougan E. K."/>
            <person name="Thang M."/>
            <person name="Chan C."/>
        </authorList>
    </citation>
    <scope>NUCLEOTIDE SEQUENCE</scope>
</reference>
<protein>
    <submittedName>
        <fullName evidence="1">Uncharacterized protein</fullName>
    </submittedName>
</protein>
<sequence>MHVLLLQQLLPLRSIPLRLLRDLQSLLCIEISGLAVTASDVYGVKIVGEENSCPPQLLQSLLQQERQLQLCQQGQPRSRRRVTSHPAVAKRLELQSSFERVEPDVQALLLRLRKPFVDVVPIDQVMTYLRGAVLRRGHKQVLSGSWQEMTELLQLARAALAVSMLPLPLCLMHKVAECVLPGELCGLLPKVQAHWSRVEQVRLKIRSCGGSGNVPLVAAAGPLSRAQRRKISKRLFKISRRRW</sequence>
<proteinExistence type="predicted"/>
<accession>A0AA36N7K0</accession>
<dbReference type="EMBL" id="CAUJNA010003432">
    <property type="protein sequence ID" value="CAJ1401885.1"/>
    <property type="molecule type" value="Genomic_DNA"/>
</dbReference>
<keyword evidence="2" id="KW-1185">Reference proteome</keyword>
<evidence type="ECO:0000313" key="2">
    <source>
        <dbReference type="Proteomes" id="UP001178507"/>
    </source>
</evidence>
<organism evidence="1 2">
    <name type="scientific">Effrenium voratum</name>
    <dbReference type="NCBI Taxonomy" id="2562239"/>
    <lineage>
        <taxon>Eukaryota</taxon>
        <taxon>Sar</taxon>
        <taxon>Alveolata</taxon>
        <taxon>Dinophyceae</taxon>
        <taxon>Suessiales</taxon>
        <taxon>Symbiodiniaceae</taxon>
        <taxon>Effrenium</taxon>
    </lineage>
</organism>
<dbReference type="Proteomes" id="UP001178507">
    <property type="component" value="Unassembled WGS sequence"/>
</dbReference>
<gene>
    <name evidence="1" type="ORF">EVOR1521_LOCUS24927</name>
</gene>
<comment type="caution">
    <text evidence="1">The sequence shown here is derived from an EMBL/GenBank/DDBJ whole genome shotgun (WGS) entry which is preliminary data.</text>
</comment>